<dbReference type="AlphaFoldDB" id="W4JSW8"/>
<organism evidence="1 2">
    <name type="scientific">Heterobasidion irregulare (strain TC 32-1)</name>
    <dbReference type="NCBI Taxonomy" id="747525"/>
    <lineage>
        <taxon>Eukaryota</taxon>
        <taxon>Fungi</taxon>
        <taxon>Dikarya</taxon>
        <taxon>Basidiomycota</taxon>
        <taxon>Agaricomycotina</taxon>
        <taxon>Agaricomycetes</taxon>
        <taxon>Russulales</taxon>
        <taxon>Bondarzewiaceae</taxon>
        <taxon>Heterobasidion</taxon>
        <taxon>Heterobasidion annosum species complex</taxon>
    </lineage>
</organism>
<dbReference type="KEGG" id="hir:HETIRDRAFT_429963"/>
<keyword evidence="2" id="KW-1185">Reference proteome</keyword>
<name>W4JSW8_HETIT</name>
<proteinExistence type="predicted"/>
<dbReference type="EMBL" id="KI925464">
    <property type="protein sequence ID" value="ETW76554.1"/>
    <property type="molecule type" value="Genomic_DNA"/>
</dbReference>
<dbReference type="InParanoid" id="W4JSW8"/>
<sequence>MRDFHRLLLLGPPTQLLRWSTAGVNTIYTDGRNVRTFGFRQWFSQNLDRDFRWNHKAPWMLSAATTSSRDIGKLERNGRRNDVAGSAMLGETFPELLSLITHSESSVRRADPKARSPTHYR</sequence>
<dbReference type="HOGENOM" id="CLU_2038374_0_0_1"/>
<accession>W4JSW8</accession>
<gene>
    <name evidence="1" type="ORF">HETIRDRAFT_429963</name>
</gene>
<dbReference type="RefSeq" id="XP_009551444.1">
    <property type="nucleotide sequence ID" value="XM_009553149.1"/>
</dbReference>
<protein>
    <submittedName>
        <fullName evidence="1">Uncharacterized protein</fullName>
    </submittedName>
</protein>
<dbReference type="Proteomes" id="UP000030671">
    <property type="component" value="Unassembled WGS sequence"/>
</dbReference>
<evidence type="ECO:0000313" key="1">
    <source>
        <dbReference type="EMBL" id="ETW76554.1"/>
    </source>
</evidence>
<dbReference type="GeneID" id="20674397"/>
<evidence type="ECO:0000313" key="2">
    <source>
        <dbReference type="Proteomes" id="UP000030671"/>
    </source>
</evidence>
<reference evidence="1 2" key="1">
    <citation type="journal article" date="2012" name="New Phytol.">
        <title>Insight into trade-off between wood decay and parasitism from the genome of a fungal forest pathogen.</title>
        <authorList>
            <person name="Olson A."/>
            <person name="Aerts A."/>
            <person name="Asiegbu F."/>
            <person name="Belbahri L."/>
            <person name="Bouzid O."/>
            <person name="Broberg A."/>
            <person name="Canback B."/>
            <person name="Coutinho P.M."/>
            <person name="Cullen D."/>
            <person name="Dalman K."/>
            <person name="Deflorio G."/>
            <person name="van Diepen L.T."/>
            <person name="Dunand C."/>
            <person name="Duplessis S."/>
            <person name="Durling M."/>
            <person name="Gonthier P."/>
            <person name="Grimwood J."/>
            <person name="Fossdal C.G."/>
            <person name="Hansson D."/>
            <person name="Henrissat B."/>
            <person name="Hietala A."/>
            <person name="Himmelstrand K."/>
            <person name="Hoffmeister D."/>
            <person name="Hogberg N."/>
            <person name="James T.Y."/>
            <person name="Karlsson M."/>
            <person name="Kohler A."/>
            <person name="Kues U."/>
            <person name="Lee Y.H."/>
            <person name="Lin Y.C."/>
            <person name="Lind M."/>
            <person name="Lindquist E."/>
            <person name="Lombard V."/>
            <person name="Lucas S."/>
            <person name="Lunden K."/>
            <person name="Morin E."/>
            <person name="Murat C."/>
            <person name="Park J."/>
            <person name="Raffaello T."/>
            <person name="Rouze P."/>
            <person name="Salamov A."/>
            <person name="Schmutz J."/>
            <person name="Solheim H."/>
            <person name="Stahlberg J."/>
            <person name="Velez H."/>
            <person name="de Vries R.P."/>
            <person name="Wiebenga A."/>
            <person name="Woodward S."/>
            <person name="Yakovlev I."/>
            <person name="Garbelotto M."/>
            <person name="Martin F."/>
            <person name="Grigoriev I.V."/>
            <person name="Stenlid J."/>
        </authorList>
    </citation>
    <scope>NUCLEOTIDE SEQUENCE [LARGE SCALE GENOMIC DNA]</scope>
    <source>
        <strain evidence="1 2">TC 32-1</strain>
    </source>
</reference>